<feature type="transmembrane region" description="Helical" evidence="1">
    <location>
        <begin position="51"/>
        <end position="70"/>
    </location>
</feature>
<feature type="transmembrane region" description="Helical" evidence="1">
    <location>
        <begin position="76"/>
        <end position="94"/>
    </location>
</feature>
<dbReference type="AlphaFoldDB" id="A0A2S6HV91"/>
<comment type="caution">
    <text evidence="2">The sequence shown here is derived from an EMBL/GenBank/DDBJ whole genome shotgun (WGS) entry which is preliminary data.</text>
</comment>
<name>A0A2S6HV91_9FIRM</name>
<reference evidence="2 3" key="1">
    <citation type="submission" date="2018-02" db="EMBL/GenBank/DDBJ databases">
        <title>Genomic Encyclopedia of Archaeal and Bacterial Type Strains, Phase II (KMG-II): from individual species to whole genera.</title>
        <authorList>
            <person name="Goeker M."/>
        </authorList>
    </citation>
    <scope>NUCLEOTIDE SEQUENCE [LARGE SCALE GENOMIC DNA]</scope>
    <source>
        <strain evidence="2 3">DSM 3808</strain>
    </source>
</reference>
<accession>A0A2S6HV91</accession>
<dbReference type="Proteomes" id="UP000237749">
    <property type="component" value="Unassembled WGS sequence"/>
</dbReference>
<keyword evidence="1" id="KW-1133">Transmembrane helix</keyword>
<organism evidence="2 3">
    <name type="scientific">Lacrimispora xylanisolvens</name>
    <dbReference type="NCBI Taxonomy" id="384636"/>
    <lineage>
        <taxon>Bacteria</taxon>
        <taxon>Bacillati</taxon>
        <taxon>Bacillota</taxon>
        <taxon>Clostridia</taxon>
        <taxon>Lachnospirales</taxon>
        <taxon>Lachnospiraceae</taxon>
        <taxon>Lacrimispora</taxon>
    </lineage>
</organism>
<proteinExistence type="predicted"/>
<sequence>MYEVLGITSAVLFAIVMMPFLLRHINRLFYKGKNRMITSWRMRFRKIHKPAGFGLAVISLIHGYLALGSIRLHTGTLAWMVSIAAVILGVLFSIKKKAVILVWHRRMALLAILFIALHLLVPGALYYIGF</sequence>
<feature type="transmembrane region" description="Helical" evidence="1">
    <location>
        <begin position="106"/>
        <end position="128"/>
    </location>
</feature>
<evidence type="ECO:0000313" key="2">
    <source>
        <dbReference type="EMBL" id="PPK81866.1"/>
    </source>
</evidence>
<evidence type="ECO:0008006" key="4">
    <source>
        <dbReference type="Google" id="ProtNLM"/>
    </source>
</evidence>
<evidence type="ECO:0000256" key="1">
    <source>
        <dbReference type="SAM" id="Phobius"/>
    </source>
</evidence>
<gene>
    <name evidence="2" type="ORF">BXY41_10373</name>
</gene>
<feature type="transmembrane region" description="Helical" evidence="1">
    <location>
        <begin position="6"/>
        <end position="30"/>
    </location>
</feature>
<keyword evidence="3" id="KW-1185">Reference proteome</keyword>
<protein>
    <recommendedName>
        <fullName evidence="4">Ferric reductase like protein</fullName>
    </recommendedName>
</protein>
<dbReference type="OrthoDB" id="47707at2"/>
<evidence type="ECO:0000313" key="3">
    <source>
        <dbReference type="Proteomes" id="UP000237749"/>
    </source>
</evidence>
<keyword evidence="1" id="KW-0472">Membrane</keyword>
<keyword evidence="1" id="KW-0812">Transmembrane</keyword>
<dbReference type="RefSeq" id="WP_104435821.1">
    <property type="nucleotide sequence ID" value="NZ_PTJA01000003.1"/>
</dbReference>
<dbReference type="EMBL" id="PTJA01000003">
    <property type="protein sequence ID" value="PPK81866.1"/>
    <property type="molecule type" value="Genomic_DNA"/>
</dbReference>